<feature type="transmembrane region" description="Helical" evidence="5">
    <location>
        <begin position="83"/>
        <end position="106"/>
    </location>
</feature>
<dbReference type="Gene3D" id="1.20.120.50">
    <property type="entry name" value="Hemerythrin-like"/>
    <property type="match status" value="1"/>
</dbReference>
<accession>A0A1J5QTS3</accession>
<dbReference type="PROSITE" id="PS00550">
    <property type="entry name" value="HEMERYTHRINS"/>
    <property type="match status" value="1"/>
</dbReference>
<keyword evidence="3" id="KW-0408">Iron</keyword>
<dbReference type="GO" id="GO:0005886">
    <property type="term" value="C:plasma membrane"/>
    <property type="evidence" value="ECO:0007669"/>
    <property type="project" value="TreeGrafter"/>
</dbReference>
<evidence type="ECO:0000256" key="2">
    <source>
        <dbReference type="ARBA" id="ARBA00022723"/>
    </source>
</evidence>
<dbReference type="SMART" id="SM00267">
    <property type="entry name" value="GGDEF"/>
    <property type="match status" value="1"/>
</dbReference>
<keyword evidence="2" id="KW-0479">Metal-binding</keyword>
<feature type="transmembrane region" description="Helical" evidence="5">
    <location>
        <begin position="118"/>
        <end position="139"/>
    </location>
</feature>
<keyword evidence="5" id="KW-0472">Membrane</keyword>
<dbReference type="GO" id="GO:0043709">
    <property type="term" value="P:cell adhesion involved in single-species biofilm formation"/>
    <property type="evidence" value="ECO:0007669"/>
    <property type="project" value="TreeGrafter"/>
</dbReference>
<dbReference type="GO" id="GO:1902201">
    <property type="term" value="P:negative regulation of bacterial-type flagellum-dependent cell motility"/>
    <property type="evidence" value="ECO:0007669"/>
    <property type="project" value="TreeGrafter"/>
</dbReference>
<dbReference type="EC" id="2.7.7.65" evidence="7"/>
<evidence type="ECO:0000256" key="3">
    <source>
        <dbReference type="ARBA" id="ARBA00023004"/>
    </source>
</evidence>
<keyword evidence="5" id="KW-0812">Transmembrane</keyword>
<dbReference type="CDD" id="cd01949">
    <property type="entry name" value="GGDEF"/>
    <property type="match status" value="1"/>
</dbReference>
<gene>
    <name evidence="7" type="primary">adrA_8</name>
    <name evidence="7" type="ORF">GALL_373540</name>
</gene>
<name>A0A1J5QTS3_9ZZZZ</name>
<dbReference type="Gene3D" id="3.30.70.270">
    <property type="match status" value="1"/>
</dbReference>
<keyword evidence="4" id="KW-0175">Coiled coil</keyword>
<dbReference type="InterPro" id="IPR012827">
    <property type="entry name" value="Hemerythrin_metal-bd"/>
</dbReference>
<evidence type="ECO:0000256" key="4">
    <source>
        <dbReference type="SAM" id="Coils"/>
    </source>
</evidence>
<dbReference type="FunFam" id="3.30.70.270:FF:000001">
    <property type="entry name" value="Diguanylate cyclase domain protein"/>
    <property type="match status" value="1"/>
</dbReference>
<feature type="transmembrane region" description="Helical" evidence="5">
    <location>
        <begin position="145"/>
        <end position="167"/>
    </location>
</feature>
<dbReference type="CDD" id="cd12107">
    <property type="entry name" value="Hemerythrin"/>
    <property type="match status" value="1"/>
</dbReference>
<evidence type="ECO:0000313" key="7">
    <source>
        <dbReference type="EMBL" id="OIQ80891.1"/>
    </source>
</evidence>
<reference evidence="7" key="1">
    <citation type="submission" date="2016-10" db="EMBL/GenBank/DDBJ databases">
        <title>Sequence of Gallionella enrichment culture.</title>
        <authorList>
            <person name="Poehlein A."/>
            <person name="Muehling M."/>
            <person name="Daniel R."/>
        </authorList>
    </citation>
    <scope>NUCLEOTIDE SEQUENCE</scope>
</reference>
<dbReference type="InterPro" id="IPR016131">
    <property type="entry name" value="Haemerythrin_Fe_BS"/>
</dbReference>
<evidence type="ECO:0000256" key="5">
    <source>
        <dbReference type="SAM" id="Phobius"/>
    </source>
</evidence>
<dbReference type="Pfam" id="PF00990">
    <property type="entry name" value="GGDEF"/>
    <property type="match status" value="1"/>
</dbReference>
<evidence type="ECO:0000256" key="1">
    <source>
        <dbReference type="ARBA" id="ARBA00010587"/>
    </source>
</evidence>
<dbReference type="AlphaFoldDB" id="A0A1J5QTS3"/>
<dbReference type="EMBL" id="MLJW01000998">
    <property type="protein sequence ID" value="OIQ80891.1"/>
    <property type="molecule type" value="Genomic_DNA"/>
</dbReference>
<dbReference type="NCBIfam" id="TIGR00254">
    <property type="entry name" value="GGDEF"/>
    <property type="match status" value="1"/>
</dbReference>
<dbReference type="Pfam" id="PF01814">
    <property type="entry name" value="Hemerythrin"/>
    <property type="match status" value="1"/>
</dbReference>
<dbReference type="InterPro" id="IPR007894">
    <property type="entry name" value="MASE2"/>
</dbReference>
<keyword evidence="7" id="KW-0808">Transferase</keyword>
<dbReference type="PROSITE" id="PS50887">
    <property type="entry name" value="GGDEF"/>
    <property type="match status" value="1"/>
</dbReference>
<dbReference type="SUPFAM" id="SSF47188">
    <property type="entry name" value="Hemerythrin-like"/>
    <property type="match status" value="1"/>
</dbReference>
<dbReference type="SUPFAM" id="SSF55073">
    <property type="entry name" value="Nucleotide cyclase"/>
    <property type="match status" value="1"/>
</dbReference>
<feature type="domain" description="GGDEF" evidence="6">
    <location>
        <begin position="242"/>
        <end position="375"/>
    </location>
</feature>
<dbReference type="InterPro" id="IPR012312">
    <property type="entry name" value="Hemerythrin-like"/>
</dbReference>
<dbReference type="PANTHER" id="PTHR45138">
    <property type="entry name" value="REGULATORY COMPONENTS OF SENSORY TRANSDUCTION SYSTEM"/>
    <property type="match status" value="1"/>
</dbReference>
<keyword evidence="7" id="KW-0548">Nucleotidyltransferase</keyword>
<keyword evidence="5" id="KW-1133">Transmembrane helix</keyword>
<dbReference type="GO" id="GO:0052621">
    <property type="term" value="F:diguanylate cyclase activity"/>
    <property type="evidence" value="ECO:0007669"/>
    <property type="project" value="UniProtKB-EC"/>
</dbReference>
<comment type="similarity">
    <text evidence="1">Belongs to the hemerythrin family.</text>
</comment>
<dbReference type="PANTHER" id="PTHR45138:SF9">
    <property type="entry name" value="DIGUANYLATE CYCLASE DGCM-RELATED"/>
    <property type="match status" value="1"/>
</dbReference>
<dbReference type="InterPro" id="IPR035938">
    <property type="entry name" value="Hemerythrin-like_sf"/>
</dbReference>
<feature type="coiled-coil region" evidence="4">
    <location>
        <begin position="173"/>
        <end position="214"/>
    </location>
</feature>
<dbReference type="Pfam" id="PF05230">
    <property type="entry name" value="MASE2"/>
    <property type="match status" value="1"/>
</dbReference>
<proteinExistence type="inferred from homology"/>
<evidence type="ECO:0000259" key="6">
    <source>
        <dbReference type="PROSITE" id="PS50887"/>
    </source>
</evidence>
<dbReference type="InterPro" id="IPR050469">
    <property type="entry name" value="Diguanylate_Cyclase"/>
</dbReference>
<protein>
    <submittedName>
        <fullName evidence="7">Putative diguanylate cyclase AdrA</fullName>
        <ecNumber evidence="7">2.7.7.65</ecNumber>
    </submittedName>
</protein>
<dbReference type="InterPro" id="IPR029787">
    <property type="entry name" value="Nucleotide_cyclase"/>
</dbReference>
<sequence>MDQKPKKKPWIVRTHHRMRTISFAMLFVAIGLHIRDQAYGAAAWLLLTLQFLVYPHLQYWRARRARNPVATELNNLLIDSALLGVWIAALGFPLWIAFSAIIGTLFNNAGNRGQRGIVAAALALSGGALAWIALAGLTLAPDTGWPVTLFCIFGLTVYLLTMGNIGFRRNRELRQTRERLQQGERVLLRANEDLKSRLREIDQLQEQLREQANRDALTGLYNRRYLDNTLERELARCKREGLPLALIMIDIDQFKRINDTYGHQAGDEMLRRLGAILGSMARAEDVACRYGGEEFLMLLPKMPLGVALERAEKLRTDFCTLTVPFGEFRLKTTLSIGIAIYPGHGKSADALIQCADRAMYRAKHEGRNRVEVEAVGDEMQTAGSDSGALVKVIWKDRFLSGHRVIDAQHRALFGDANELLSAILAGRPAADVDAMIDALMRDVVRHFQDEEAILGAAAYAGTAAHAALHRALADRAATLVERFRAGAIGLGALFEFLAHDLIAKHMLIEDRLFFPSLRDPH</sequence>
<comment type="caution">
    <text evidence="7">The sequence shown here is derived from an EMBL/GenBank/DDBJ whole genome shotgun (WGS) entry which is preliminary data.</text>
</comment>
<dbReference type="InterPro" id="IPR000160">
    <property type="entry name" value="GGDEF_dom"/>
</dbReference>
<dbReference type="InterPro" id="IPR043128">
    <property type="entry name" value="Rev_trsase/Diguanyl_cyclase"/>
</dbReference>
<dbReference type="GO" id="GO:0046872">
    <property type="term" value="F:metal ion binding"/>
    <property type="evidence" value="ECO:0007669"/>
    <property type="project" value="UniProtKB-KW"/>
</dbReference>
<dbReference type="NCBIfam" id="TIGR02481">
    <property type="entry name" value="hemeryth_dom"/>
    <property type="match status" value="1"/>
</dbReference>
<organism evidence="7">
    <name type="scientific">mine drainage metagenome</name>
    <dbReference type="NCBI Taxonomy" id="410659"/>
    <lineage>
        <taxon>unclassified sequences</taxon>
        <taxon>metagenomes</taxon>
        <taxon>ecological metagenomes</taxon>
    </lineage>
</organism>